<keyword evidence="4" id="KW-0346">Stress response</keyword>
<evidence type="ECO:0000256" key="3">
    <source>
        <dbReference type="SAM" id="SignalP"/>
    </source>
</evidence>
<reference evidence="4 5" key="1">
    <citation type="journal article" date="2013" name="PLoS ONE">
        <title>Predicting the Proteins of Angomonas deanei, Strigomonas culicis and Their Respective Endosymbionts Reveals New Aspects of the Trypanosomatidae Family.</title>
        <authorList>
            <person name="Motta M.C."/>
            <person name="Martins A.C."/>
            <person name="de Souza S.S."/>
            <person name="Catta-Preta C.M."/>
            <person name="Silva R."/>
            <person name="Klein C.C."/>
            <person name="de Almeida L.G."/>
            <person name="de Lima Cunha O."/>
            <person name="Ciapina L.P."/>
            <person name="Brocchi M."/>
            <person name="Colabardini A.C."/>
            <person name="de Araujo Lima B."/>
            <person name="Machado C.R."/>
            <person name="de Almeida Soares C.M."/>
            <person name="Probst C.M."/>
            <person name="de Menezes C.B."/>
            <person name="Thompson C.E."/>
            <person name="Bartholomeu D.C."/>
            <person name="Gradia D.F."/>
            <person name="Pavoni D.P."/>
            <person name="Grisard E.C."/>
            <person name="Fantinatti-Garboggini F."/>
            <person name="Marchini F.K."/>
            <person name="Rodrigues-Luiz G.F."/>
            <person name="Wagner G."/>
            <person name="Goldman G.H."/>
            <person name="Fietto J.L."/>
            <person name="Elias M.C."/>
            <person name="Goldman M.H."/>
            <person name="Sagot M.F."/>
            <person name="Pereira M."/>
            <person name="Stoco P.H."/>
            <person name="de Mendonca-Neto R.P."/>
            <person name="Teixeira S.M."/>
            <person name="Maciel T.E."/>
            <person name="de Oliveira Mendes T.A."/>
            <person name="Urmenyi T.P."/>
            <person name="de Souza W."/>
            <person name="Schenkman S."/>
            <person name="de Vasconcelos A.T."/>
        </authorList>
    </citation>
    <scope>NUCLEOTIDE SEQUENCE [LARGE SCALE GENOMIC DNA]</scope>
</reference>
<feature type="transmembrane region" description="Helical" evidence="2">
    <location>
        <begin position="238"/>
        <end position="260"/>
    </location>
</feature>
<accession>S9TBB1</accession>
<feature type="compositionally biased region" description="Acidic residues" evidence="1">
    <location>
        <begin position="90"/>
        <end position="105"/>
    </location>
</feature>
<feature type="compositionally biased region" description="Basic and acidic residues" evidence="1">
    <location>
        <begin position="106"/>
        <end position="116"/>
    </location>
</feature>
<feature type="compositionally biased region" description="Low complexity" evidence="1">
    <location>
        <begin position="390"/>
        <end position="400"/>
    </location>
</feature>
<feature type="signal peptide" evidence="3">
    <location>
        <begin position="1"/>
        <end position="19"/>
    </location>
</feature>
<keyword evidence="2" id="KW-0472">Membrane</keyword>
<feature type="compositionally biased region" description="Polar residues" evidence="1">
    <location>
        <begin position="401"/>
        <end position="415"/>
    </location>
</feature>
<feature type="transmembrane region" description="Helical" evidence="2">
    <location>
        <begin position="291"/>
        <end position="312"/>
    </location>
</feature>
<evidence type="ECO:0000256" key="1">
    <source>
        <dbReference type="SAM" id="MobiDB-lite"/>
    </source>
</evidence>
<feature type="region of interest" description="Disordered" evidence="1">
    <location>
        <begin position="321"/>
        <end position="415"/>
    </location>
</feature>
<dbReference type="AlphaFoldDB" id="S9TBB1"/>
<keyword evidence="2" id="KW-1133">Transmembrane helix</keyword>
<keyword evidence="3" id="KW-0732">Signal</keyword>
<feature type="transmembrane region" description="Helical" evidence="2">
    <location>
        <begin position="47"/>
        <end position="69"/>
    </location>
</feature>
<proteinExistence type="predicted"/>
<feature type="chain" id="PRO_5004570322" evidence="3">
    <location>
        <begin position="20"/>
        <end position="415"/>
    </location>
</feature>
<name>S9TBB1_9TRYP</name>
<evidence type="ECO:0000256" key="2">
    <source>
        <dbReference type="SAM" id="Phobius"/>
    </source>
</evidence>
<evidence type="ECO:0000313" key="4">
    <source>
        <dbReference type="EMBL" id="EPY15297.1"/>
    </source>
</evidence>
<evidence type="ECO:0000313" key="5">
    <source>
        <dbReference type="Proteomes" id="UP000015354"/>
    </source>
</evidence>
<feature type="region of interest" description="Disordered" evidence="1">
    <location>
        <begin position="83"/>
        <end position="143"/>
    </location>
</feature>
<feature type="compositionally biased region" description="Polar residues" evidence="1">
    <location>
        <begin position="368"/>
        <end position="381"/>
    </location>
</feature>
<feature type="compositionally biased region" description="Basic and acidic residues" evidence="1">
    <location>
        <begin position="335"/>
        <end position="347"/>
    </location>
</feature>
<protein>
    <submittedName>
        <fullName evidence="4">Heat shock protein</fullName>
    </submittedName>
</protein>
<dbReference type="Proteomes" id="UP000015354">
    <property type="component" value="Unassembled WGS sequence"/>
</dbReference>
<comment type="caution">
    <text evidence="4">The sequence shown here is derived from an EMBL/GenBank/DDBJ whole genome shotgun (WGS) entry which is preliminary data.</text>
</comment>
<keyword evidence="2" id="KW-0812">Transmembrane</keyword>
<feature type="transmembrane region" description="Helical" evidence="2">
    <location>
        <begin position="157"/>
        <end position="178"/>
    </location>
</feature>
<gene>
    <name evidence="4" type="ORF">STCU_12146</name>
</gene>
<sequence length="415" mass="44961">MMLSAEVLLACVLIPAAAAAVFDDRLPALTPLLRALRVPLPRDVTELGYTAVFALCVLWCAVNLGRNLYECLPRAYARQRRLSRDPAHDVDDDDDDDDDDDEDEEKPSRSEGDAERQPLTGAAAGGAPPNYHSIDPEAAPGGGARVRKAKSGAYVRAYILFVLVRLTHSVCLALFVWLCYQRSRQTAGPRAAAAPLSFWVILSPLFVSLACAMAVSVLNHHLARRRQARDAAAEEATLAQLLFFCSPQLCVLYMLAFWAAKLQDVVNRGAPNFPLFYYHSAPSAFTASLPFLFLLGLAVLVFFIAFVASLCVTKETIEDTFRHGAGGGDDGDPLGDGHGRRGSDRRYPPHSHQHPPAADDYSGRGVSTYGSVFTSGTSTPVVPSIEVDGSRVSSRTSSRSQGQRAPQQETAENID</sequence>
<keyword evidence="5" id="KW-1185">Reference proteome</keyword>
<organism evidence="4 5">
    <name type="scientific">Strigomonas culicis</name>
    <dbReference type="NCBI Taxonomy" id="28005"/>
    <lineage>
        <taxon>Eukaryota</taxon>
        <taxon>Discoba</taxon>
        <taxon>Euglenozoa</taxon>
        <taxon>Kinetoplastea</taxon>
        <taxon>Metakinetoplastina</taxon>
        <taxon>Trypanosomatida</taxon>
        <taxon>Trypanosomatidae</taxon>
        <taxon>Strigomonadinae</taxon>
        <taxon>Strigomonas</taxon>
    </lineage>
</organism>
<dbReference type="EMBL" id="ATMH01012238">
    <property type="protein sequence ID" value="EPY15297.1"/>
    <property type="molecule type" value="Genomic_DNA"/>
</dbReference>
<feature type="transmembrane region" description="Helical" evidence="2">
    <location>
        <begin position="198"/>
        <end position="218"/>
    </location>
</feature>